<protein>
    <submittedName>
        <fullName evidence="1">Uncharacterized protein</fullName>
    </submittedName>
</protein>
<accession>A0AA36JE43</accession>
<sequence length="328" mass="35725">MADAGAVEAAGEEEQGGFFSNPARILLQLFFFTTVMNLMQRGKTPAPSEGPELAAAKPQGFRNLYGLNEDCDLFVHYSFHEKAPASELLLNSSLALAEGYHRLWRHSVEYDSNATAESVSVDVGPLPAKALELDGPLPHLHATLLRRSAVVMVQQHQELPPEEVVQSSLPLVVTLKDLDFYSVLEEELEILRALWIPIGSIDVPDNSAIYGEEPVRLVQRKTEEENRPVCCIEVDLEPMTDEGVQLVSVTLLLSVPKGYPLEAVPLVSVEKSRGIGDVATEAMMDAVGASVFDGRETSATSQAKKAVTQHGLQEDGCLAPLLSEARRL</sequence>
<reference evidence="1" key="1">
    <citation type="submission" date="2023-08" db="EMBL/GenBank/DDBJ databases">
        <authorList>
            <person name="Chen Y."/>
            <person name="Shah S."/>
            <person name="Dougan E. K."/>
            <person name="Thang M."/>
            <person name="Chan C."/>
        </authorList>
    </citation>
    <scope>NUCLEOTIDE SEQUENCE</scope>
</reference>
<dbReference type="AlphaFoldDB" id="A0AA36JE43"/>
<gene>
    <name evidence="1" type="ORF">EVOR1521_LOCUS26555</name>
</gene>
<organism evidence="1 2">
    <name type="scientific">Effrenium voratum</name>
    <dbReference type="NCBI Taxonomy" id="2562239"/>
    <lineage>
        <taxon>Eukaryota</taxon>
        <taxon>Sar</taxon>
        <taxon>Alveolata</taxon>
        <taxon>Dinophyceae</taxon>
        <taxon>Suessiales</taxon>
        <taxon>Symbiodiniaceae</taxon>
        <taxon>Effrenium</taxon>
    </lineage>
</organism>
<proteinExistence type="predicted"/>
<name>A0AA36JE43_9DINO</name>
<dbReference type="EMBL" id="CAUJNA010003519">
    <property type="protein sequence ID" value="CAJ1404009.1"/>
    <property type="molecule type" value="Genomic_DNA"/>
</dbReference>
<dbReference type="InterPro" id="IPR016135">
    <property type="entry name" value="UBQ-conjugating_enzyme/RWD"/>
</dbReference>
<comment type="caution">
    <text evidence="1">The sequence shown here is derived from an EMBL/GenBank/DDBJ whole genome shotgun (WGS) entry which is preliminary data.</text>
</comment>
<dbReference type="Proteomes" id="UP001178507">
    <property type="component" value="Unassembled WGS sequence"/>
</dbReference>
<dbReference type="Gene3D" id="3.10.110.10">
    <property type="entry name" value="Ubiquitin Conjugating Enzyme"/>
    <property type="match status" value="1"/>
</dbReference>
<evidence type="ECO:0000313" key="1">
    <source>
        <dbReference type="EMBL" id="CAJ1404009.1"/>
    </source>
</evidence>
<evidence type="ECO:0000313" key="2">
    <source>
        <dbReference type="Proteomes" id="UP001178507"/>
    </source>
</evidence>
<keyword evidence="2" id="KW-1185">Reference proteome</keyword>